<dbReference type="NCBIfam" id="TIGR03081">
    <property type="entry name" value="metmalonyl_epim"/>
    <property type="match status" value="1"/>
</dbReference>
<dbReference type="InterPro" id="IPR037523">
    <property type="entry name" value="VOC_core"/>
</dbReference>
<dbReference type="RefSeq" id="WP_012465829.1">
    <property type="nucleotide sequence ID" value="NC_010803.1"/>
</dbReference>
<sequence>MIRKIDHIAIAVQNLESALETFMNVLGCAPGDITIEEVPSEKVRVAFIPVGDTKIELLQPLSDDSPISKFLQKNGDGMHHIALQTDNIEEETTRLASVNLSTLGAPKDGAGGKRIVFLHPKETNRVLLEFTQKHS</sequence>
<evidence type="ECO:0000256" key="1">
    <source>
        <dbReference type="ARBA" id="ARBA00009308"/>
    </source>
</evidence>
<dbReference type="Gene3D" id="3.10.180.10">
    <property type="entry name" value="2,3-Dihydroxybiphenyl 1,2-Dioxygenase, domain 1"/>
    <property type="match status" value="1"/>
</dbReference>
<organism evidence="4 5">
    <name type="scientific">Chlorobium limicola (strain DSM 245 / NBRC 103803 / 6330)</name>
    <dbReference type="NCBI Taxonomy" id="290315"/>
    <lineage>
        <taxon>Bacteria</taxon>
        <taxon>Pseudomonadati</taxon>
        <taxon>Chlorobiota</taxon>
        <taxon>Chlorobiia</taxon>
        <taxon>Chlorobiales</taxon>
        <taxon>Chlorobiaceae</taxon>
        <taxon>Chlorobium/Pelodictyon group</taxon>
        <taxon>Chlorobium</taxon>
    </lineage>
</organism>
<dbReference type="InterPro" id="IPR017515">
    <property type="entry name" value="MeMalonyl-CoA_epimerase"/>
</dbReference>
<dbReference type="GO" id="GO:0046872">
    <property type="term" value="F:metal ion binding"/>
    <property type="evidence" value="ECO:0007669"/>
    <property type="project" value="UniProtKB-KW"/>
</dbReference>
<dbReference type="AlphaFoldDB" id="B3EIC0"/>
<reference evidence="4 5" key="1">
    <citation type="submission" date="2008-05" db="EMBL/GenBank/DDBJ databases">
        <title>Complete sequence of Chlorobium limicola DSM 245.</title>
        <authorList>
            <consortium name="US DOE Joint Genome Institute"/>
            <person name="Lucas S."/>
            <person name="Copeland A."/>
            <person name="Lapidus A."/>
            <person name="Glavina del Rio T."/>
            <person name="Dalin E."/>
            <person name="Tice H."/>
            <person name="Bruce D."/>
            <person name="Goodwin L."/>
            <person name="Pitluck S."/>
            <person name="Schmutz J."/>
            <person name="Larimer F."/>
            <person name="Land M."/>
            <person name="Hauser L."/>
            <person name="Kyrpides N."/>
            <person name="Ovchinnikova G."/>
            <person name="Zhao F."/>
            <person name="Li T."/>
            <person name="Liu Z."/>
            <person name="Overmann J."/>
            <person name="Bryant D.A."/>
            <person name="Richardson P."/>
        </authorList>
    </citation>
    <scope>NUCLEOTIDE SEQUENCE [LARGE SCALE GENOMIC DNA]</scope>
    <source>
        <strain evidence="5">DSM 245 / NBRC 103803 / 6330</strain>
    </source>
</reference>
<dbReference type="eggNOG" id="COG0346">
    <property type="taxonomic scope" value="Bacteria"/>
</dbReference>
<evidence type="ECO:0000259" key="3">
    <source>
        <dbReference type="PROSITE" id="PS51819"/>
    </source>
</evidence>
<evidence type="ECO:0000256" key="2">
    <source>
        <dbReference type="ARBA" id="ARBA00022723"/>
    </source>
</evidence>
<dbReference type="InterPro" id="IPR029068">
    <property type="entry name" value="Glyas_Bleomycin-R_OHBP_Dase"/>
</dbReference>
<dbReference type="Pfam" id="PF13669">
    <property type="entry name" value="Glyoxalase_4"/>
    <property type="match status" value="1"/>
</dbReference>
<evidence type="ECO:0000313" key="4">
    <source>
        <dbReference type="EMBL" id="ACD89950.1"/>
    </source>
</evidence>
<dbReference type="InterPro" id="IPR051785">
    <property type="entry name" value="MMCE/EMCE_epimerase"/>
</dbReference>
<dbReference type="GO" id="GO:0046491">
    <property type="term" value="P:L-methylmalonyl-CoA metabolic process"/>
    <property type="evidence" value="ECO:0007669"/>
    <property type="project" value="TreeGrafter"/>
</dbReference>
<dbReference type="EMBL" id="CP001097">
    <property type="protein sequence ID" value="ACD89950.1"/>
    <property type="molecule type" value="Genomic_DNA"/>
</dbReference>
<proteinExistence type="inferred from homology"/>
<dbReference type="STRING" id="290315.Clim_0871"/>
<evidence type="ECO:0000313" key="5">
    <source>
        <dbReference type="Proteomes" id="UP000008841"/>
    </source>
</evidence>
<dbReference type="PANTHER" id="PTHR43048:SF3">
    <property type="entry name" value="METHYLMALONYL-COA EPIMERASE, MITOCHONDRIAL"/>
    <property type="match status" value="1"/>
</dbReference>
<name>B3EIC0_CHLL2</name>
<comment type="similarity">
    <text evidence="1">Belongs to the methylmalonyl-CoA epimerase family.</text>
</comment>
<protein>
    <submittedName>
        <fullName evidence="4">Methylmalonyl-CoA epimerase</fullName>
    </submittedName>
</protein>
<dbReference type="SUPFAM" id="SSF54593">
    <property type="entry name" value="Glyoxalase/Bleomycin resistance protein/Dihydroxybiphenyl dioxygenase"/>
    <property type="match status" value="1"/>
</dbReference>
<dbReference type="PANTHER" id="PTHR43048">
    <property type="entry name" value="METHYLMALONYL-COA EPIMERASE"/>
    <property type="match status" value="1"/>
</dbReference>
<dbReference type="Proteomes" id="UP000008841">
    <property type="component" value="Chromosome"/>
</dbReference>
<feature type="domain" description="VOC" evidence="3">
    <location>
        <begin position="4"/>
        <end position="133"/>
    </location>
</feature>
<dbReference type="GO" id="GO:0004493">
    <property type="term" value="F:methylmalonyl-CoA epimerase activity"/>
    <property type="evidence" value="ECO:0007669"/>
    <property type="project" value="TreeGrafter"/>
</dbReference>
<gene>
    <name evidence="4" type="ordered locus">Clim_0871</name>
</gene>
<dbReference type="CDD" id="cd07249">
    <property type="entry name" value="MMCE"/>
    <property type="match status" value="1"/>
</dbReference>
<dbReference type="HOGENOM" id="CLU_046006_5_2_10"/>
<keyword evidence="2" id="KW-0479">Metal-binding</keyword>
<dbReference type="OrthoDB" id="9788468at2"/>
<dbReference type="PROSITE" id="PS51819">
    <property type="entry name" value="VOC"/>
    <property type="match status" value="1"/>
</dbReference>
<dbReference type="KEGG" id="cli:Clim_0871"/>
<accession>B3EIC0</accession>